<accession>A0A392R4S2</accession>
<proteinExistence type="predicted"/>
<keyword evidence="2" id="KW-1185">Reference proteome</keyword>
<sequence>MCYNQLALFQCDPPLSTTTYLRAILRRASWSFSRRHTLTHAPPCDTSLSARETHAPSPDQRVCARVALSGHLFPPPATGGHPLPHSAVFFTIL</sequence>
<dbReference type="Proteomes" id="UP000265520">
    <property type="component" value="Unassembled WGS sequence"/>
</dbReference>
<comment type="caution">
    <text evidence="1">The sequence shown here is derived from an EMBL/GenBank/DDBJ whole genome shotgun (WGS) entry which is preliminary data.</text>
</comment>
<dbReference type="AlphaFoldDB" id="A0A392R4S2"/>
<protein>
    <submittedName>
        <fullName evidence="1">Uncharacterized protein</fullName>
    </submittedName>
</protein>
<evidence type="ECO:0000313" key="2">
    <source>
        <dbReference type="Proteomes" id="UP000265520"/>
    </source>
</evidence>
<evidence type="ECO:0000313" key="1">
    <source>
        <dbReference type="EMBL" id="MCI31229.1"/>
    </source>
</evidence>
<dbReference type="EMBL" id="LXQA010185570">
    <property type="protein sequence ID" value="MCI31229.1"/>
    <property type="molecule type" value="Genomic_DNA"/>
</dbReference>
<organism evidence="1 2">
    <name type="scientific">Trifolium medium</name>
    <dbReference type="NCBI Taxonomy" id="97028"/>
    <lineage>
        <taxon>Eukaryota</taxon>
        <taxon>Viridiplantae</taxon>
        <taxon>Streptophyta</taxon>
        <taxon>Embryophyta</taxon>
        <taxon>Tracheophyta</taxon>
        <taxon>Spermatophyta</taxon>
        <taxon>Magnoliopsida</taxon>
        <taxon>eudicotyledons</taxon>
        <taxon>Gunneridae</taxon>
        <taxon>Pentapetalae</taxon>
        <taxon>rosids</taxon>
        <taxon>fabids</taxon>
        <taxon>Fabales</taxon>
        <taxon>Fabaceae</taxon>
        <taxon>Papilionoideae</taxon>
        <taxon>50 kb inversion clade</taxon>
        <taxon>NPAAA clade</taxon>
        <taxon>Hologalegina</taxon>
        <taxon>IRL clade</taxon>
        <taxon>Trifolieae</taxon>
        <taxon>Trifolium</taxon>
    </lineage>
</organism>
<name>A0A392R4S2_9FABA</name>
<reference evidence="1 2" key="1">
    <citation type="journal article" date="2018" name="Front. Plant Sci.">
        <title>Red Clover (Trifolium pratense) and Zigzag Clover (T. medium) - A Picture of Genomic Similarities and Differences.</title>
        <authorList>
            <person name="Dluhosova J."/>
            <person name="Istvanek J."/>
            <person name="Nedelnik J."/>
            <person name="Repkova J."/>
        </authorList>
    </citation>
    <scope>NUCLEOTIDE SEQUENCE [LARGE SCALE GENOMIC DNA]</scope>
    <source>
        <strain evidence="2">cv. 10/8</strain>
        <tissue evidence="1">Leaf</tissue>
    </source>
</reference>